<evidence type="ECO:0008006" key="4">
    <source>
        <dbReference type="Google" id="ProtNLM"/>
    </source>
</evidence>
<feature type="compositionally biased region" description="Polar residues" evidence="1">
    <location>
        <begin position="155"/>
        <end position="170"/>
    </location>
</feature>
<protein>
    <recommendedName>
        <fullName evidence="4">DASH complex subunit ASK1</fullName>
    </recommendedName>
</protein>
<keyword evidence="3" id="KW-1185">Reference proteome</keyword>
<evidence type="ECO:0000313" key="3">
    <source>
        <dbReference type="Proteomes" id="UP001388673"/>
    </source>
</evidence>
<evidence type="ECO:0000256" key="1">
    <source>
        <dbReference type="SAM" id="MobiDB-lite"/>
    </source>
</evidence>
<feature type="compositionally biased region" description="Basic and acidic residues" evidence="1">
    <location>
        <begin position="89"/>
        <end position="100"/>
    </location>
</feature>
<comment type="caution">
    <text evidence="2">The sequence shown here is derived from an EMBL/GenBank/DDBJ whole genome shotgun (WGS) entry which is preliminary data.</text>
</comment>
<dbReference type="EMBL" id="JBCAWK010000011">
    <property type="protein sequence ID" value="KAK8846848.1"/>
    <property type="molecule type" value="Genomic_DNA"/>
</dbReference>
<name>A0AAW0YVQ7_9TREE</name>
<reference evidence="2 3" key="1">
    <citation type="journal article" date="2024" name="bioRxiv">
        <title>Comparative genomics of Cryptococcus and Kwoniella reveals pathogenesis evolution and contrasting karyotype dynamics via intercentromeric recombination or chromosome fusion.</title>
        <authorList>
            <person name="Coelho M.A."/>
            <person name="David-Palma M."/>
            <person name="Shea T."/>
            <person name="Bowers K."/>
            <person name="McGinley-Smith S."/>
            <person name="Mohammad A.W."/>
            <person name="Gnirke A."/>
            <person name="Yurkov A.M."/>
            <person name="Nowrousian M."/>
            <person name="Sun S."/>
            <person name="Cuomo C.A."/>
            <person name="Heitman J."/>
        </authorList>
    </citation>
    <scope>NUCLEOTIDE SEQUENCE [LARGE SCALE GENOMIC DNA]</scope>
    <source>
        <strain evidence="2 3">CBS 13917</strain>
    </source>
</reference>
<dbReference type="KEGG" id="kne:92183194"/>
<evidence type="ECO:0000313" key="2">
    <source>
        <dbReference type="EMBL" id="KAK8846848.1"/>
    </source>
</evidence>
<dbReference type="AlphaFoldDB" id="A0AAW0YVQ7"/>
<proteinExistence type="predicted"/>
<feature type="region of interest" description="Disordered" evidence="1">
    <location>
        <begin position="1"/>
        <end position="179"/>
    </location>
</feature>
<feature type="compositionally biased region" description="Polar residues" evidence="1">
    <location>
        <begin position="7"/>
        <end position="16"/>
    </location>
</feature>
<dbReference type="RefSeq" id="XP_066800798.1">
    <property type="nucleotide sequence ID" value="XM_066949025.1"/>
</dbReference>
<accession>A0AAW0YVQ7</accession>
<sequence length="299" mass="31973">MVPSRPVPSTSQSPTISPHVPSRPVKLRLMLGTEQVRPLKPKGHKRLRAQASPPATPPASTSTESTRPIIKLKFRNPISNPSASPEQPIVRESRTFKEPRCLPPPSSSDEVTGYRVEAASRPSTPEMGEPIAKRPRSCSNSSIVGLVVSEDDKSPANSTDASPSASMHQSSPPPASTKVLVHSPHIPSPLASAPVMGFDEVSRSIRTSSPTPMADVEMMHLTPGPLNVDVNPMSQLAKARSKFLAEVEALGTEMNNVFRLGHGRGMGRGVSGGVRGPSRLRAGVSEKISDDEDERMDLD</sequence>
<dbReference type="Proteomes" id="UP001388673">
    <property type="component" value="Unassembled WGS sequence"/>
</dbReference>
<organism evidence="2 3">
    <name type="scientific">Kwoniella newhampshirensis</name>
    <dbReference type="NCBI Taxonomy" id="1651941"/>
    <lineage>
        <taxon>Eukaryota</taxon>
        <taxon>Fungi</taxon>
        <taxon>Dikarya</taxon>
        <taxon>Basidiomycota</taxon>
        <taxon>Agaricomycotina</taxon>
        <taxon>Tremellomycetes</taxon>
        <taxon>Tremellales</taxon>
        <taxon>Cryptococcaceae</taxon>
        <taxon>Kwoniella</taxon>
    </lineage>
</organism>
<feature type="compositionally biased region" description="Basic residues" evidence="1">
    <location>
        <begin position="39"/>
        <end position="48"/>
    </location>
</feature>
<feature type="compositionally biased region" description="Low complexity" evidence="1">
    <location>
        <begin position="49"/>
        <end position="66"/>
    </location>
</feature>
<feature type="region of interest" description="Disordered" evidence="1">
    <location>
        <begin position="268"/>
        <end position="299"/>
    </location>
</feature>
<gene>
    <name evidence="2" type="ORF">IAR55_005936</name>
</gene>
<dbReference type="GeneID" id="92183194"/>
<feature type="compositionally biased region" description="Acidic residues" evidence="1">
    <location>
        <begin position="289"/>
        <end position="299"/>
    </location>
</feature>